<dbReference type="PROSITE" id="PS50235">
    <property type="entry name" value="USP_3"/>
    <property type="match status" value="1"/>
</dbReference>
<evidence type="ECO:0000259" key="3">
    <source>
        <dbReference type="PROSITE" id="PS50235"/>
    </source>
</evidence>
<dbReference type="PROSITE" id="PS00973">
    <property type="entry name" value="USP_2"/>
    <property type="match status" value="1"/>
</dbReference>
<dbReference type="PANTHER" id="PTHR24006">
    <property type="entry name" value="UBIQUITIN CARBOXYL-TERMINAL HYDROLASE"/>
    <property type="match status" value="1"/>
</dbReference>
<evidence type="ECO:0000313" key="5">
    <source>
        <dbReference type="Proteomes" id="UP001470230"/>
    </source>
</evidence>
<feature type="domain" description="USP" evidence="3">
    <location>
        <begin position="126"/>
        <end position="613"/>
    </location>
</feature>
<keyword evidence="1" id="KW-0175">Coiled coil</keyword>
<dbReference type="SUPFAM" id="SSF54001">
    <property type="entry name" value="Cysteine proteinases"/>
    <property type="match status" value="1"/>
</dbReference>
<dbReference type="GO" id="GO:0008233">
    <property type="term" value="F:peptidase activity"/>
    <property type="evidence" value="ECO:0007669"/>
    <property type="project" value="UniProtKB-KW"/>
</dbReference>
<sequence length="1338" mass="156748">MTKFTEAIAEEPIDPDERLDEIYCHDGNSKITYIFSPEQSDDSFFLLKLTLVSKNWPLYAIIEIEIYSNQNMEKPSHKFCFNISQMNEKDEQKVLKTKLLTSDLYCGSYKKMNIKCQHFPTEEIPVGLSSQNSLCYLNSVLQMLFNIPKFRQIIFSFPIQNFNQKKPGIILALQRLFSQMSNSKCAQPGFIPSALELAKSFGWTHEDFSEEQDANEFLTIFLQKIFTLFSDYPDRIKELNRLFIGKALYNSNIEDFDTFSLPLKKDLDHSLKIWAHPNCKNIFSKFYFTIKKLIDFYYKKEPMPSEYQIFTDALVSFINKNQQQRDINNIIDTSDSNDMNMAQVSQSLVKILKENAIKKDSNPYLKFALMLQNLISAYKFQDINKDIPSETAKNLVITLINFSKNKDIIENIDGNEVLQQICNFYLDDKVEKYVNETNYLVETPHLFIFKISRFQENNGTFKKNNDFFSFPEYFSLKEYLLPQSNNNDNDEYEYELLSIISHSGEIDSGHYIEFSRNPVYKDYWFKIDEKLVTLVSKNDVFDGNYGENRAMPRSASENVSNVQNTPNRTIRCSPTAHPNPKSLAKPRHHVIEITKKKPIIHKFNAYMLLYVNKKYIKDIIDIDVEVPDPLKNLIIPQKAKIVQPSEPKMNMIHIMIPNSISSQIEEDHFCMMKSNIIEKCPIKIDRNKSKLSTIKDIYNIVLQELKFQFQIEEDKEDNENSYPFVLWTCLYGFKPNKPLYSLNERIEDGIKYYYDTFILVQSKDKNYIDKPFSINDRLFYTLFFDPYHPNDCKYIGLILLNISLNITTVYAEIMDKLKKAGIQADKQKVLNEDQPIEVFYESQPLVANHLRSNQCLSNAFNQNSSNLIVQFSYLVDLMNEEDHSLCNSFNYEDGKSYTKYMMMLTPDEKKAPPFNPIFIEYYYKMHFNSFDLTFHRISTGDHVTLKVPRATTMDELSRILYKIFIEFESARKTKNNVLISMQPISKHSDFLSQFIKKEYENINTKIKDLIKEDEKEDKNEKKENINESEKNDQKLQKLVMVESNVMAQLFYTNQKLLYPSTMPIQIGVENEIKTFLPRFNKHLDIFFDLFPKSIFKSDKKNDKTKTQTTNKMVVPTTPFSKDFFTIRVEISDDSIIHSKIYQIIIDNNQTTFIDVAQMIGIDPNDLQTEKNMNSKLLYRILMITNGKIVKTVTDYKTKILENDRKNYVFRFEKVPDESKGSLMIRVHYGISNDKLQAKLFGEPFYLTLHDGESESSLFQRIKQNYMKFMKPDESTQFVITNPQMQILKGYAIDKAFYAAIANNPNSYCICILMNNKVDLREIISMEKASSRGQLKIYT</sequence>
<feature type="compositionally biased region" description="Polar residues" evidence="2">
    <location>
        <begin position="555"/>
        <end position="572"/>
    </location>
</feature>
<keyword evidence="5" id="KW-1185">Reference proteome</keyword>
<dbReference type="InterPro" id="IPR038765">
    <property type="entry name" value="Papain-like_cys_pep_sf"/>
</dbReference>
<evidence type="ECO:0000256" key="2">
    <source>
        <dbReference type="SAM" id="MobiDB-lite"/>
    </source>
</evidence>
<feature type="coiled-coil region" evidence="1">
    <location>
        <begin position="992"/>
        <end position="1038"/>
    </location>
</feature>
<accession>A0ABR2KGC8</accession>
<dbReference type="InterPro" id="IPR050164">
    <property type="entry name" value="Peptidase_C19"/>
</dbReference>
<keyword evidence="4" id="KW-0378">Hydrolase</keyword>
<gene>
    <name evidence="4" type="ORF">M9Y10_034250</name>
</gene>
<dbReference type="EMBL" id="JAPFFF010000005">
    <property type="protein sequence ID" value="KAK8889502.1"/>
    <property type="molecule type" value="Genomic_DNA"/>
</dbReference>
<evidence type="ECO:0000256" key="1">
    <source>
        <dbReference type="SAM" id="Coils"/>
    </source>
</evidence>
<comment type="caution">
    <text evidence="4">The sequence shown here is derived from an EMBL/GenBank/DDBJ whole genome shotgun (WGS) entry which is preliminary data.</text>
</comment>
<protein>
    <submittedName>
        <fullName evidence="4">Ubiquitin-specific protease ubp15</fullName>
    </submittedName>
</protein>
<evidence type="ECO:0000313" key="4">
    <source>
        <dbReference type="EMBL" id="KAK8889502.1"/>
    </source>
</evidence>
<proteinExistence type="predicted"/>
<dbReference type="GO" id="GO:0006508">
    <property type="term" value="P:proteolysis"/>
    <property type="evidence" value="ECO:0007669"/>
    <property type="project" value="UniProtKB-KW"/>
</dbReference>
<organism evidence="4 5">
    <name type="scientific">Tritrichomonas musculus</name>
    <dbReference type="NCBI Taxonomy" id="1915356"/>
    <lineage>
        <taxon>Eukaryota</taxon>
        <taxon>Metamonada</taxon>
        <taxon>Parabasalia</taxon>
        <taxon>Tritrichomonadida</taxon>
        <taxon>Tritrichomonadidae</taxon>
        <taxon>Tritrichomonas</taxon>
    </lineage>
</organism>
<dbReference type="InterPro" id="IPR001394">
    <property type="entry name" value="Peptidase_C19_UCH"/>
</dbReference>
<dbReference type="InterPro" id="IPR028889">
    <property type="entry name" value="USP"/>
</dbReference>
<reference evidence="4 5" key="1">
    <citation type="submission" date="2024-04" db="EMBL/GenBank/DDBJ databases">
        <title>Tritrichomonas musculus Genome.</title>
        <authorList>
            <person name="Alves-Ferreira E."/>
            <person name="Grigg M."/>
            <person name="Lorenzi H."/>
            <person name="Galac M."/>
        </authorList>
    </citation>
    <scope>NUCLEOTIDE SEQUENCE [LARGE SCALE GENOMIC DNA]</scope>
    <source>
        <strain evidence="4 5">EAF2021</strain>
    </source>
</reference>
<name>A0ABR2KGC8_9EUKA</name>
<keyword evidence="4" id="KW-0645">Protease</keyword>
<dbReference type="Gene3D" id="3.90.70.10">
    <property type="entry name" value="Cysteine proteinases"/>
    <property type="match status" value="1"/>
</dbReference>
<feature type="region of interest" description="Disordered" evidence="2">
    <location>
        <begin position="553"/>
        <end position="585"/>
    </location>
</feature>
<dbReference type="InterPro" id="IPR018200">
    <property type="entry name" value="USP_CS"/>
</dbReference>
<dbReference type="Proteomes" id="UP001470230">
    <property type="component" value="Unassembled WGS sequence"/>
</dbReference>
<dbReference type="Pfam" id="PF00443">
    <property type="entry name" value="UCH"/>
    <property type="match status" value="1"/>
</dbReference>